<feature type="compositionally biased region" description="Acidic residues" evidence="1">
    <location>
        <begin position="68"/>
        <end position="97"/>
    </location>
</feature>
<dbReference type="EMBL" id="JAAIUW010000004">
    <property type="protein sequence ID" value="KAF7834241.1"/>
    <property type="molecule type" value="Genomic_DNA"/>
</dbReference>
<proteinExistence type="predicted"/>
<dbReference type="Proteomes" id="UP000634136">
    <property type="component" value="Unassembled WGS sequence"/>
</dbReference>
<feature type="region of interest" description="Disordered" evidence="1">
    <location>
        <begin position="49"/>
        <end position="129"/>
    </location>
</feature>
<protein>
    <submittedName>
        <fullName evidence="2">Nucleolin-like isoform X2</fullName>
    </submittedName>
</protein>
<evidence type="ECO:0000256" key="1">
    <source>
        <dbReference type="SAM" id="MobiDB-lite"/>
    </source>
</evidence>
<feature type="compositionally biased region" description="Basic and acidic residues" evidence="1">
    <location>
        <begin position="115"/>
        <end position="129"/>
    </location>
</feature>
<evidence type="ECO:0000313" key="3">
    <source>
        <dbReference type="Proteomes" id="UP000634136"/>
    </source>
</evidence>
<gene>
    <name evidence="2" type="ORF">G2W53_009100</name>
</gene>
<evidence type="ECO:0000313" key="2">
    <source>
        <dbReference type="EMBL" id="KAF7834241.1"/>
    </source>
</evidence>
<keyword evidence="3" id="KW-1185">Reference proteome</keyword>
<name>A0A835C9Q0_9FABA</name>
<dbReference type="OrthoDB" id="1436645at2759"/>
<reference evidence="2" key="1">
    <citation type="submission" date="2020-09" db="EMBL/GenBank/DDBJ databases">
        <title>Genome-Enabled Discovery of Anthraquinone Biosynthesis in Senna tora.</title>
        <authorList>
            <person name="Kang S.-H."/>
            <person name="Pandey R.P."/>
            <person name="Lee C.-M."/>
            <person name="Sim J.-S."/>
            <person name="Jeong J.-T."/>
            <person name="Choi B.-S."/>
            <person name="Jung M."/>
            <person name="Ginzburg D."/>
            <person name="Zhao K."/>
            <person name="Won S.Y."/>
            <person name="Oh T.-J."/>
            <person name="Yu Y."/>
            <person name="Kim N.-H."/>
            <person name="Lee O.R."/>
            <person name="Lee T.-H."/>
            <person name="Bashyal P."/>
            <person name="Kim T.-S."/>
            <person name="Lee W.-H."/>
            <person name="Kawkins C."/>
            <person name="Kim C.-K."/>
            <person name="Kim J.S."/>
            <person name="Ahn B.O."/>
            <person name="Rhee S.Y."/>
            <person name="Sohng J.K."/>
        </authorList>
    </citation>
    <scope>NUCLEOTIDE SEQUENCE</scope>
    <source>
        <tissue evidence="2">Leaf</tissue>
    </source>
</reference>
<accession>A0A835C9Q0</accession>
<sequence length="129" mass="13473">MEANQDSVTVTLNCGSLTCAAEALVTLLFSALFKTQLLAPDLLEMLVSNMPGINGEGNTQSQDKQVDAEEEDGNDDDGDDDDGDGGFGEGEEEDLSSEDGGGYGNNSNNKSNPKKAPEGGAPKEKEEVN</sequence>
<dbReference type="AlphaFoldDB" id="A0A835C9Q0"/>
<comment type="caution">
    <text evidence="2">The sequence shown here is derived from an EMBL/GenBank/DDBJ whole genome shotgun (WGS) entry which is preliminary data.</text>
</comment>
<organism evidence="2 3">
    <name type="scientific">Senna tora</name>
    <dbReference type="NCBI Taxonomy" id="362788"/>
    <lineage>
        <taxon>Eukaryota</taxon>
        <taxon>Viridiplantae</taxon>
        <taxon>Streptophyta</taxon>
        <taxon>Embryophyta</taxon>
        <taxon>Tracheophyta</taxon>
        <taxon>Spermatophyta</taxon>
        <taxon>Magnoliopsida</taxon>
        <taxon>eudicotyledons</taxon>
        <taxon>Gunneridae</taxon>
        <taxon>Pentapetalae</taxon>
        <taxon>rosids</taxon>
        <taxon>fabids</taxon>
        <taxon>Fabales</taxon>
        <taxon>Fabaceae</taxon>
        <taxon>Caesalpinioideae</taxon>
        <taxon>Cassia clade</taxon>
        <taxon>Senna</taxon>
    </lineage>
</organism>